<dbReference type="Proteomes" id="UP000759103">
    <property type="component" value="Unassembled WGS sequence"/>
</dbReference>
<proteinExistence type="predicted"/>
<evidence type="ECO:0000313" key="3">
    <source>
        <dbReference type="Proteomes" id="UP000759103"/>
    </source>
</evidence>
<accession>A0ABS7BJW9</accession>
<protein>
    <submittedName>
        <fullName evidence="2">Extensin family protein</fullName>
    </submittedName>
</protein>
<comment type="caution">
    <text evidence="2">The sequence shown here is derived from an EMBL/GenBank/DDBJ whole genome shotgun (WGS) entry which is preliminary data.</text>
</comment>
<sequence length="245" mass="25963">MLRGTRRTLAAAVVLVLLAAAALVAWSYLRGRPQDLPWAPLDLGQPVGLFTGRKLAALDGAPARCAALLDQAGVRYAAVPARRPAESQCGYDSAVRLENGGARRIALAPASVAVACPVAAALAVWEWDVVAPAAQRHFGTRVSRIEHLGSYSCRRMYGRSTGGWSEHATANALDVAAFQLADGTRVSVLGDWAGGDAKAAFLRDVRDGACRVFATVLSPDYNAAHRDHLHLDQAARGATGWRACR</sequence>
<reference evidence="2 3" key="1">
    <citation type="submission" date="2021-07" db="EMBL/GenBank/DDBJ databases">
        <title>Sphingomonas sp.</title>
        <authorList>
            <person name="Feng G."/>
            <person name="Li J."/>
            <person name="Pan M."/>
        </authorList>
    </citation>
    <scope>NUCLEOTIDE SEQUENCE [LARGE SCALE GENOMIC DNA]</scope>
    <source>
        <strain evidence="2 3">RRHST34</strain>
    </source>
</reference>
<evidence type="ECO:0000313" key="2">
    <source>
        <dbReference type="EMBL" id="MBW6529921.1"/>
    </source>
</evidence>
<evidence type="ECO:0000259" key="1">
    <source>
        <dbReference type="Pfam" id="PF06904"/>
    </source>
</evidence>
<feature type="domain" description="Extensin-like C-terminal" evidence="1">
    <location>
        <begin position="64"/>
        <end position="245"/>
    </location>
</feature>
<organism evidence="2 3">
    <name type="scientific">Sphingomonas citri</name>
    <dbReference type="NCBI Taxonomy" id="2862499"/>
    <lineage>
        <taxon>Bacteria</taxon>
        <taxon>Pseudomonadati</taxon>
        <taxon>Pseudomonadota</taxon>
        <taxon>Alphaproteobacteria</taxon>
        <taxon>Sphingomonadales</taxon>
        <taxon>Sphingomonadaceae</taxon>
        <taxon>Sphingomonas</taxon>
    </lineage>
</organism>
<dbReference type="Pfam" id="PF06904">
    <property type="entry name" value="Extensin-like_C"/>
    <property type="match status" value="1"/>
</dbReference>
<gene>
    <name evidence="2" type="ORF">KZ820_04175</name>
</gene>
<dbReference type="EMBL" id="JAHXZN010000001">
    <property type="protein sequence ID" value="MBW6529921.1"/>
    <property type="molecule type" value="Genomic_DNA"/>
</dbReference>
<name>A0ABS7BJW9_9SPHN</name>
<dbReference type="InterPro" id="IPR009683">
    <property type="entry name" value="Extensin-like_C"/>
</dbReference>
<keyword evidence="3" id="KW-1185">Reference proteome</keyword>